<dbReference type="Proteomes" id="UP000789901">
    <property type="component" value="Unassembled WGS sequence"/>
</dbReference>
<evidence type="ECO:0000313" key="3">
    <source>
        <dbReference type="EMBL" id="CAG8594064.1"/>
    </source>
</evidence>
<evidence type="ECO:0000313" key="4">
    <source>
        <dbReference type="Proteomes" id="UP000789901"/>
    </source>
</evidence>
<sequence>MPTTTPTIKPAIRPHTSFNITSITTPLIIKVSYIQIVRQWYYQIQFGTPPQAMNIIINSTANLLWAVSELCMSPFGNACNVRPTNFFNTSLSNVTSNFTEFTMDYIDGTVLTNIWAYDTITINNQIFDQLQFDLPKDINGTKNVVIPDYIAGQIGLKPYQNLILDRFDNQIVGIAISPDESNGGTITFGGVDSSYIAGDIAYYPLLPFSETNQQIQISVTNIYVGGFPLNIAGTVSLNSEIPNIQFNDDTVNLILSLLPGGNYSKGTGMVNCPISTSFDLSFEFKDQDIQKWRLPSYAIADNSVDTNICNSTITGGAIDTNSWVFGSAFITSAEENNKFPVTVSSDTRELTNQGNYPSTPILNDIIENIATMKILYSGSNKQSNKTDPDQPSKLPTVKSGNYKFPVMEYKTIKNLLVVHNFSQKTIEILACKPNLISQVWKSIAFGAYIDLQEFSYKNIKANVKYLSEDTPLQVSNGGYISIQKCNIHGKFYDISE</sequence>
<feature type="domain" description="Peptidase A1" evidence="2">
    <location>
        <begin position="40"/>
        <end position="351"/>
    </location>
</feature>
<dbReference type="PANTHER" id="PTHR47966:SF51">
    <property type="entry name" value="BETA-SITE APP-CLEAVING ENZYME, ISOFORM A-RELATED"/>
    <property type="match status" value="1"/>
</dbReference>
<keyword evidence="4" id="KW-1185">Reference proteome</keyword>
<comment type="caution">
    <text evidence="3">The sequence shown here is derived from an EMBL/GenBank/DDBJ whole genome shotgun (WGS) entry which is preliminary data.</text>
</comment>
<dbReference type="InterPro" id="IPR034164">
    <property type="entry name" value="Pepsin-like_dom"/>
</dbReference>
<accession>A0ABN7UGX5</accession>
<dbReference type="SUPFAM" id="SSF50630">
    <property type="entry name" value="Acid proteases"/>
    <property type="match status" value="1"/>
</dbReference>
<dbReference type="InterPro" id="IPR033121">
    <property type="entry name" value="PEPTIDASE_A1"/>
</dbReference>
<comment type="similarity">
    <text evidence="1">Belongs to the peptidase A1 family.</text>
</comment>
<gene>
    <name evidence="3" type="ORF">GMARGA_LOCUS6551</name>
</gene>
<evidence type="ECO:0000259" key="2">
    <source>
        <dbReference type="PROSITE" id="PS51767"/>
    </source>
</evidence>
<dbReference type="InterPro" id="IPR021109">
    <property type="entry name" value="Peptidase_aspartic_dom_sf"/>
</dbReference>
<dbReference type="Gene3D" id="2.40.70.10">
    <property type="entry name" value="Acid Proteases"/>
    <property type="match status" value="2"/>
</dbReference>
<dbReference type="PROSITE" id="PS51767">
    <property type="entry name" value="PEPTIDASE_A1"/>
    <property type="match status" value="1"/>
</dbReference>
<dbReference type="PANTHER" id="PTHR47966">
    <property type="entry name" value="BETA-SITE APP-CLEAVING ENZYME, ISOFORM A-RELATED"/>
    <property type="match status" value="1"/>
</dbReference>
<name>A0ABN7UGX5_GIGMA</name>
<reference evidence="3 4" key="1">
    <citation type="submission" date="2021-06" db="EMBL/GenBank/DDBJ databases">
        <authorList>
            <person name="Kallberg Y."/>
            <person name="Tangrot J."/>
            <person name="Rosling A."/>
        </authorList>
    </citation>
    <scope>NUCLEOTIDE SEQUENCE [LARGE SCALE GENOMIC DNA]</scope>
    <source>
        <strain evidence="3 4">120-4 pot B 10/14</strain>
    </source>
</reference>
<dbReference type="EMBL" id="CAJVQB010002992">
    <property type="protein sequence ID" value="CAG8594064.1"/>
    <property type="molecule type" value="Genomic_DNA"/>
</dbReference>
<evidence type="ECO:0000256" key="1">
    <source>
        <dbReference type="ARBA" id="ARBA00007447"/>
    </source>
</evidence>
<organism evidence="3 4">
    <name type="scientific">Gigaspora margarita</name>
    <dbReference type="NCBI Taxonomy" id="4874"/>
    <lineage>
        <taxon>Eukaryota</taxon>
        <taxon>Fungi</taxon>
        <taxon>Fungi incertae sedis</taxon>
        <taxon>Mucoromycota</taxon>
        <taxon>Glomeromycotina</taxon>
        <taxon>Glomeromycetes</taxon>
        <taxon>Diversisporales</taxon>
        <taxon>Gigasporaceae</taxon>
        <taxon>Gigaspora</taxon>
    </lineage>
</organism>
<protein>
    <submittedName>
        <fullName evidence="3">17551_t:CDS:1</fullName>
    </submittedName>
</protein>
<proteinExistence type="inferred from homology"/>
<dbReference type="Pfam" id="PF00026">
    <property type="entry name" value="Asp"/>
    <property type="match status" value="1"/>
</dbReference>
<dbReference type="InterPro" id="IPR001461">
    <property type="entry name" value="Aspartic_peptidase_A1"/>
</dbReference>
<dbReference type="CDD" id="cd05471">
    <property type="entry name" value="pepsin_like"/>
    <property type="match status" value="1"/>
</dbReference>